<dbReference type="Proteomes" id="UP000261340">
    <property type="component" value="Unplaced"/>
</dbReference>
<feature type="transmembrane region" description="Helical" evidence="1">
    <location>
        <begin position="46"/>
        <end position="66"/>
    </location>
</feature>
<feature type="transmembrane region" description="Helical" evidence="1">
    <location>
        <begin position="12"/>
        <end position="34"/>
    </location>
</feature>
<evidence type="ECO:0000313" key="3">
    <source>
        <dbReference type="Proteomes" id="UP000261340"/>
    </source>
</evidence>
<keyword evidence="1" id="KW-1133">Transmembrane helix</keyword>
<organism evidence="2 3">
    <name type="scientific">Amphilophus citrinellus</name>
    <name type="common">Midas cichlid</name>
    <name type="synonym">Cichlasoma citrinellum</name>
    <dbReference type="NCBI Taxonomy" id="61819"/>
    <lineage>
        <taxon>Eukaryota</taxon>
        <taxon>Metazoa</taxon>
        <taxon>Chordata</taxon>
        <taxon>Craniata</taxon>
        <taxon>Vertebrata</taxon>
        <taxon>Euteleostomi</taxon>
        <taxon>Actinopterygii</taxon>
        <taxon>Neopterygii</taxon>
        <taxon>Teleostei</taxon>
        <taxon>Neoteleostei</taxon>
        <taxon>Acanthomorphata</taxon>
        <taxon>Ovalentaria</taxon>
        <taxon>Cichlomorphae</taxon>
        <taxon>Cichliformes</taxon>
        <taxon>Cichlidae</taxon>
        <taxon>New World cichlids</taxon>
        <taxon>Cichlasomatinae</taxon>
        <taxon>Heroini</taxon>
        <taxon>Amphilophus</taxon>
    </lineage>
</organism>
<protein>
    <submittedName>
        <fullName evidence="2">Uncharacterized protein</fullName>
    </submittedName>
</protein>
<dbReference type="Ensembl" id="ENSACIT00000009224.1">
    <property type="protein sequence ID" value="ENSACIP00000008953.1"/>
    <property type="gene ID" value="ENSACIG00000007014.1"/>
</dbReference>
<accession>A0A3Q0RGM9</accession>
<keyword evidence="1" id="KW-0472">Membrane</keyword>
<sequence>MEVPPRPELFDFHGVCIWILCLILNFPLLLIVCTCVSIPPAVSTSLISPLCINRPVFLLLFIHSVIL</sequence>
<evidence type="ECO:0000256" key="1">
    <source>
        <dbReference type="SAM" id="Phobius"/>
    </source>
</evidence>
<keyword evidence="3" id="KW-1185">Reference proteome</keyword>
<keyword evidence="1" id="KW-0812">Transmembrane</keyword>
<dbReference type="AlphaFoldDB" id="A0A3Q0RGM9"/>
<name>A0A3Q0RGM9_AMPCI</name>
<evidence type="ECO:0000313" key="2">
    <source>
        <dbReference type="Ensembl" id="ENSACIP00000008953.1"/>
    </source>
</evidence>
<reference evidence="2" key="1">
    <citation type="submission" date="2025-05" db="UniProtKB">
        <authorList>
            <consortium name="Ensembl"/>
        </authorList>
    </citation>
    <scope>IDENTIFICATION</scope>
</reference>
<proteinExistence type="predicted"/>
<dbReference type="GeneTree" id="ENSGT00940000180730"/>
<dbReference type="Ensembl" id="ENSACIT00000009268.1">
    <property type="protein sequence ID" value="ENSACIP00000008997.1"/>
    <property type="gene ID" value="ENSACIG00000007051.1"/>
</dbReference>